<proteinExistence type="predicted"/>
<sequence length="72" mass="7660">MIIKCLSSLAPGKIGGTHSSISMGSGNDAGSGLNQLAMPGSLFFKYGYIDKPDGTRQMVLIYTVTGEIVHYY</sequence>
<dbReference type="EMBL" id="AJWJ01000525">
    <property type="protein sequence ID" value="KAF2070209.1"/>
    <property type="molecule type" value="Genomic_DNA"/>
</dbReference>
<name>A0A8J4PMZ2_9MYCE</name>
<gene>
    <name evidence="1" type="ORF">CYY_008470</name>
</gene>
<evidence type="ECO:0000313" key="1">
    <source>
        <dbReference type="EMBL" id="KAF2070209.1"/>
    </source>
</evidence>
<comment type="caution">
    <text evidence="1">The sequence shown here is derived from an EMBL/GenBank/DDBJ whole genome shotgun (WGS) entry which is preliminary data.</text>
</comment>
<evidence type="ECO:0000313" key="2">
    <source>
        <dbReference type="Proteomes" id="UP000695562"/>
    </source>
</evidence>
<dbReference type="AlphaFoldDB" id="A0A8J4PMZ2"/>
<accession>A0A8J4PMZ2</accession>
<organism evidence="1 2">
    <name type="scientific">Polysphondylium violaceum</name>
    <dbReference type="NCBI Taxonomy" id="133409"/>
    <lineage>
        <taxon>Eukaryota</taxon>
        <taxon>Amoebozoa</taxon>
        <taxon>Evosea</taxon>
        <taxon>Eumycetozoa</taxon>
        <taxon>Dictyostelia</taxon>
        <taxon>Dictyosteliales</taxon>
        <taxon>Dictyosteliaceae</taxon>
        <taxon>Polysphondylium</taxon>
    </lineage>
</organism>
<keyword evidence="2" id="KW-1185">Reference proteome</keyword>
<dbReference type="Proteomes" id="UP000695562">
    <property type="component" value="Unassembled WGS sequence"/>
</dbReference>
<reference evidence="1" key="1">
    <citation type="submission" date="2020-01" db="EMBL/GenBank/DDBJ databases">
        <title>Development of genomics and gene disruption for Polysphondylium violaceum indicates a role for the polyketide synthase stlB in stalk morphogenesis.</title>
        <authorList>
            <person name="Narita B."/>
            <person name="Kawabe Y."/>
            <person name="Kin K."/>
            <person name="Saito T."/>
            <person name="Gibbs R."/>
            <person name="Kuspa A."/>
            <person name="Muzny D."/>
            <person name="Queller D."/>
            <person name="Richards S."/>
            <person name="Strassman J."/>
            <person name="Sucgang R."/>
            <person name="Worley K."/>
            <person name="Schaap P."/>
        </authorList>
    </citation>
    <scope>NUCLEOTIDE SEQUENCE</scope>
    <source>
        <strain evidence="1">QSvi11</strain>
    </source>
</reference>
<protein>
    <submittedName>
        <fullName evidence="1">Uncharacterized protein</fullName>
    </submittedName>
</protein>